<gene>
    <name evidence="3" type="ORF">ACET3X_007248</name>
</gene>
<feature type="domain" description="Tetrapyrrole biosynthesis uroporphyrinogen III synthase" evidence="2">
    <location>
        <begin position="45"/>
        <end position="310"/>
    </location>
</feature>
<feature type="compositionally biased region" description="Basic and acidic residues" evidence="1">
    <location>
        <begin position="334"/>
        <end position="343"/>
    </location>
</feature>
<feature type="region of interest" description="Disordered" evidence="1">
    <location>
        <begin position="684"/>
        <end position="711"/>
    </location>
</feature>
<keyword evidence="4" id="KW-1185">Reference proteome</keyword>
<name>A0ABR3UCB4_9PLEO</name>
<feature type="compositionally biased region" description="Polar residues" evidence="1">
    <location>
        <begin position="455"/>
        <end position="468"/>
    </location>
</feature>
<evidence type="ECO:0000313" key="3">
    <source>
        <dbReference type="EMBL" id="KAL1793827.1"/>
    </source>
</evidence>
<proteinExistence type="predicted"/>
<evidence type="ECO:0000259" key="2">
    <source>
        <dbReference type="Pfam" id="PF02602"/>
    </source>
</evidence>
<dbReference type="GeneID" id="96087570"/>
<dbReference type="RefSeq" id="XP_069304411.1">
    <property type="nucleotide sequence ID" value="XM_069453641.1"/>
</dbReference>
<dbReference type="InterPro" id="IPR039793">
    <property type="entry name" value="UROS/Hem4"/>
</dbReference>
<feature type="region of interest" description="Disordered" evidence="1">
    <location>
        <begin position="316"/>
        <end position="468"/>
    </location>
</feature>
<dbReference type="InterPro" id="IPR003754">
    <property type="entry name" value="4pyrrol_synth_uPrphyn_synth"/>
</dbReference>
<dbReference type="InterPro" id="IPR036108">
    <property type="entry name" value="4pyrrol_syn_uPrphyn_synt_sf"/>
</dbReference>
<protein>
    <recommendedName>
        <fullName evidence="2">Tetrapyrrole biosynthesis uroporphyrinogen III synthase domain-containing protein</fullName>
    </recommendedName>
</protein>
<comment type="caution">
    <text evidence="3">The sequence shown here is derived from an EMBL/GenBank/DDBJ whole genome shotgun (WGS) entry which is preliminary data.</text>
</comment>
<dbReference type="SUPFAM" id="SSF69618">
    <property type="entry name" value="HemD-like"/>
    <property type="match status" value="1"/>
</dbReference>
<accession>A0ABR3UCB4</accession>
<dbReference type="EMBL" id="JBHGVX010000007">
    <property type="protein sequence ID" value="KAL1793827.1"/>
    <property type="molecule type" value="Genomic_DNA"/>
</dbReference>
<organism evidence="3 4">
    <name type="scientific">Alternaria dauci</name>
    <dbReference type="NCBI Taxonomy" id="48095"/>
    <lineage>
        <taxon>Eukaryota</taxon>
        <taxon>Fungi</taxon>
        <taxon>Dikarya</taxon>
        <taxon>Ascomycota</taxon>
        <taxon>Pezizomycotina</taxon>
        <taxon>Dothideomycetes</taxon>
        <taxon>Pleosporomycetidae</taxon>
        <taxon>Pleosporales</taxon>
        <taxon>Pleosporineae</taxon>
        <taxon>Pleosporaceae</taxon>
        <taxon>Alternaria</taxon>
        <taxon>Alternaria sect. Porri</taxon>
    </lineage>
</organism>
<feature type="compositionally biased region" description="Basic and acidic residues" evidence="1">
    <location>
        <begin position="363"/>
        <end position="383"/>
    </location>
</feature>
<dbReference type="Pfam" id="PF02602">
    <property type="entry name" value="HEM4"/>
    <property type="match status" value="1"/>
</dbReference>
<dbReference type="PANTHER" id="PTHR12390:SF0">
    <property type="entry name" value="UROPORPHYRINOGEN-III SYNTHASE"/>
    <property type="match status" value="1"/>
</dbReference>
<dbReference type="CDD" id="cd06578">
    <property type="entry name" value="HemD"/>
    <property type="match status" value="1"/>
</dbReference>
<dbReference type="Gene3D" id="3.40.50.10090">
    <property type="match status" value="2"/>
</dbReference>
<evidence type="ECO:0000256" key="1">
    <source>
        <dbReference type="SAM" id="MobiDB-lite"/>
    </source>
</evidence>
<dbReference type="Proteomes" id="UP001578633">
    <property type="component" value="Chromosome 7"/>
</dbReference>
<sequence length="742" mass="82621">MQTPDHTMAEQSRGNTKIPILLLKTKSVPKDAYEELFLTLDNGRYAPVLVPVLEHRFKREALHHVRQHVLNRGFVPTSQQGLATYGALIFTSQRAVEAFSEVVEEIRRDGSLDVDDLLPQSLPLYVVGPATARGLRSLGLKCPILGDETGNGEALAAFILRHYNALHPDVVNPPILFMVGDKRRDIIPKTLQSEELDPKQRAKIDEVVIYETGEMQSFKHDFSTIWRRNAQQGSTRQWVVVFSPSGCQAMLESLGLLDAETGKAKAEYAAADQRDILIATIGPTTRDYLRQQFGFTPDVCADKPSPEGIAEGIGAFFKGRDPAKGNNVAAGTKRKPDVEPSPKRDRKASKKQATIEETLDASKLSDSDTKDASDDAEDTKQEEQSEEQAEAAAAQDLVDASDDKALVTGDDEKPLTMKQNTDEDTEAAKADETTQENSPEQDDSASKEPAADTQGAIQASPQRAKQMPSNILEKGIIYFFTRNRVGIEDSESVGDLQRTFFVLRPMPSGAKLGDGALADDANNIRLFALPKKVFPKSHNDRFMAFVEKANTSIKQLKKTFFGANEYETKTQGKRRTEPVAPVAEGVYALTRTEDRTCHLVYSVTIPREMGEVQDDLGIRDQGSWIVSVKNPERKGPASAQLDQKPGFPEEFIEEFRGLAWVEAKPKYLDYEYCQILLIGEKMESGVEPTSKDQKHDKETPKEEIEKLEHEDELRVQHLHGDDSVFDDLKISKEEYPSVETTW</sequence>
<reference evidence="3 4" key="1">
    <citation type="submission" date="2024-09" db="EMBL/GenBank/DDBJ databases">
        <title>T2T genomes of carrot and Alternaria dauci and their utility for understanding host-pathogen interaction during carrot leaf blight disease.</title>
        <authorList>
            <person name="Liu W."/>
            <person name="Xu S."/>
            <person name="Ou C."/>
            <person name="Liu X."/>
            <person name="Zhuang F."/>
            <person name="Deng X.W."/>
        </authorList>
    </citation>
    <scope>NUCLEOTIDE SEQUENCE [LARGE SCALE GENOMIC DNA]</scope>
    <source>
        <strain evidence="3 4">A2016</strain>
    </source>
</reference>
<feature type="compositionally biased region" description="Basic and acidic residues" evidence="1">
    <location>
        <begin position="401"/>
        <end position="415"/>
    </location>
</feature>
<evidence type="ECO:0000313" key="4">
    <source>
        <dbReference type="Proteomes" id="UP001578633"/>
    </source>
</evidence>
<dbReference type="PANTHER" id="PTHR12390">
    <property type="entry name" value="UROPORPHYRINOGEN III SYNTHASE"/>
    <property type="match status" value="1"/>
</dbReference>